<sequence>MKIVIIIIIVLVFNNFCCLGQLINNYWIGSTTGQFNDSSNWSANRVPAGTTDYTVAINKTDSHVYCVNYTPETLVLLFIGNQENQNNISLVLDNCYWMSGTLTISNGASIVLKRPRVAGYSVDGGLLRLINQGAIIIYSGLFARNIESNNGLVTIVPPLSDASTKIAQIEYSYFDLFNQSLLTVNSGTHLNVVRGITITGSSFVAHPNSTIEFQSVGLRPYTFRDASTLQLGSSNLKSYQLVIQNQSKMIIDNTPISINNNISISNQSILEFNSNIQLSTTNQFEFIIINNSTLIFKNHPLLQFSINGNNNNITFIITNETKIILENSKLFLNNQINHGNQSFQLNNQFDLNCSGSLTDLIIGNQSQLGGIGYLNGGFSNIIIQDGGSIGSLNQITNLTVTTSLSINGQVLLYLTNFNDTSIVKVLVEENQLLDISPTSSITIYINSSLIGQKLIIFSVISSSSLSSSSSIDQQLQTLSTMTNVYIFDQDILDSTKYDHFTIQRNSFIQDGQSFNHLEFTLSDSGDKKDDENWPKSRILSLVLPLVLGSLLITAGATITILYIKKQRVKTTTNKDIPLH</sequence>
<reference evidence="4" key="1">
    <citation type="journal article" date="2011" name="Genome Res.">
        <title>Phylogeny-wide analysis of social amoeba genomes highlights ancient origins for complex intercellular communication.</title>
        <authorList>
            <person name="Heidel A.J."/>
            <person name="Lawal H.M."/>
            <person name="Felder M."/>
            <person name="Schilde C."/>
            <person name="Helps N.R."/>
            <person name="Tunggal B."/>
            <person name="Rivero F."/>
            <person name="John U."/>
            <person name="Schleicher M."/>
            <person name="Eichinger L."/>
            <person name="Platzer M."/>
            <person name="Noegel A.A."/>
            <person name="Schaap P."/>
            <person name="Gloeckner G."/>
        </authorList>
    </citation>
    <scope>NUCLEOTIDE SEQUENCE [LARGE SCALE GENOMIC DNA]</scope>
    <source>
        <strain evidence="4">SH3</strain>
    </source>
</reference>
<accession>F4PRV0</accession>
<feature type="chain" id="PRO_5003315633" description="Transmembrane protein" evidence="2">
    <location>
        <begin position="21"/>
        <end position="579"/>
    </location>
</feature>
<evidence type="ECO:0000256" key="2">
    <source>
        <dbReference type="SAM" id="SignalP"/>
    </source>
</evidence>
<dbReference type="RefSeq" id="XP_004359236.1">
    <property type="nucleotide sequence ID" value="XM_004359179.1"/>
</dbReference>
<keyword evidence="4" id="KW-1185">Reference proteome</keyword>
<dbReference type="GeneID" id="14873539"/>
<keyword evidence="1" id="KW-1133">Transmembrane helix</keyword>
<dbReference type="EMBL" id="GL883010">
    <property type="protein sequence ID" value="EGG21386.1"/>
    <property type="molecule type" value="Genomic_DNA"/>
</dbReference>
<protein>
    <recommendedName>
        <fullName evidence="5">Transmembrane protein</fullName>
    </recommendedName>
</protein>
<keyword evidence="1" id="KW-0472">Membrane</keyword>
<evidence type="ECO:0008006" key="5">
    <source>
        <dbReference type="Google" id="ProtNLM"/>
    </source>
</evidence>
<proteinExistence type="predicted"/>
<keyword evidence="1" id="KW-0812">Transmembrane</keyword>
<evidence type="ECO:0000256" key="1">
    <source>
        <dbReference type="SAM" id="Phobius"/>
    </source>
</evidence>
<organism evidence="3 4">
    <name type="scientific">Cavenderia fasciculata</name>
    <name type="common">Slime mold</name>
    <name type="synonym">Dictyostelium fasciculatum</name>
    <dbReference type="NCBI Taxonomy" id="261658"/>
    <lineage>
        <taxon>Eukaryota</taxon>
        <taxon>Amoebozoa</taxon>
        <taxon>Evosea</taxon>
        <taxon>Eumycetozoa</taxon>
        <taxon>Dictyostelia</taxon>
        <taxon>Acytosteliales</taxon>
        <taxon>Cavenderiaceae</taxon>
        <taxon>Cavenderia</taxon>
    </lineage>
</organism>
<dbReference type="Proteomes" id="UP000007797">
    <property type="component" value="Unassembled WGS sequence"/>
</dbReference>
<gene>
    <name evidence="3" type="ORF">DFA_01267</name>
</gene>
<feature type="transmembrane region" description="Helical" evidence="1">
    <location>
        <begin position="538"/>
        <end position="563"/>
    </location>
</feature>
<keyword evidence="2" id="KW-0732">Signal</keyword>
<feature type="signal peptide" evidence="2">
    <location>
        <begin position="1"/>
        <end position="20"/>
    </location>
</feature>
<name>F4PRV0_CACFS</name>
<dbReference type="AlphaFoldDB" id="F4PRV0"/>
<evidence type="ECO:0000313" key="3">
    <source>
        <dbReference type="EMBL" id="EGG21386.1"/>
    </source>
</evidence>
<dbReference type="KEGG" id="dfa:DFA_01267"/>
<evidence type="ECO:0000313" key="4">
    <source>
        <dbReference type="Proteomes" id="UP000007797"/>
    </source>
</evidence>